<dbReference type="Proteomes" id="UP000585614">
    <property type="component" value="Unassembled WGS sequence"/>
</dbReference>
<organism evidence="1 2">
    <name type="scientific">Rhinolophus ferrumequinum</name>
    <name type="common">Greater horseshoe bat</name>
    <dbReference type="NCBI Taxonomy" id="59479"/>
    <lineage>
        <taxon>Eukaryota</taxon>
        <taxon>Metazoa</taxon>
        <taxon>Chordata</taxon>
        <taxon>Craniata</taxon>
        <taxon>Vertebrata</taxon>
        <taxon>Euteleostomi</taxon>
        <taxon>Mammalia</taxon>
        <taxon>Eutheria</taxon>
        <taxon>Laurasiatheria</taxon>
        <taxon>Chiroptera</taxon>
        <taxon>Yinpterochiroptera</taxon>
        <taxon>Rhinolophoidea</taxon>
        <taxon>Rhinolophidae</taxon>
        <taxon>Rhinolophinae</taxon>
        <taxon>Rhinolophus</taxon>
    </lineage>
</organism>
<reference evidence="1 2" key="1">
    <citation type="journal article" date="2020" name="Nature">
        <title>Six reference-quality genomes reveal evolution of bat adaptations.</title>
        <authorList>
            <person name="Jebb D."/>
            <person name="Huang Z."/>
            <person name="Pippel M."/>
            <person name="Hughes G.M."/>
            <person name="Lavrichenko K."/>
            <person name="Devanna P."/>
            <person name="Winkler S."/>
            <person name="Jermiin L.S."/>
            <person name="Skirmuntt E.C."/>
            <person name="Katzourakis A."/>
            <person name="Burkitt-Gray L."/>
            <person name="Ray D.A."/>
            <person name="Sullivan K.A.M."/>
            <person name="Roscito J.G."/>
            <person name="Kirilenko B.M."/>
            <person name="Davalos L.M."/>
            <person name="Corthals A.P."/>
            <person name="Power M.L."/>
            <person name="Jones G."/>
            <person name="Ransome R.D."/>
            <person name="Dechmann D.K.N."/>
            <person name="Locatelli A.G."/>
            <person name="Puechmaille S.J."/>
            <person name="Fedrigo O."/>
            <person name="Jarvis E.D."/>
            <person name="Hiller M."/>
            <person name="Vernes S.C."/>
            <person name="Myers E.W."/>
            <person name="Teeling E.C."/>
        </authorList>
    </citation>
    <scope>NUCLEOTIDE SEQUENCE [LARGE SCALE GENOMIC DNA]</scope>
    <source>
        <strain evidence="1">MRhiFer1</strain>
        <tissue evidence="1">Lung</tissue>
    </source>
</reference>
<accession>A0A7J7VTM7</accession>
<name>A0A7J7VTM7_RHIFE</name>
<dbReference type="EMBL" id="JACAGC010000012">
    <property type="protein sequence ID" value="KAF6328449.1"/>
    <property type="molecule type" value="Genomic_DNA"/>
</dbReference>
<evidence type="ECO:0000313" key="1">
    <source>
        <dbReference type="EMBL" id="KAF6328449.1"/>
    </source>
</evidence>
<comment type="caution">
    <text evidence="1">The sequence shown here is derived from an EMBL/GenBank/DDBJ whole genome shotgun (WGS) entry which is preliminary data.</text>
</comment>
<proteinExistence type="predicted"/>
<sequence length="15" mass="1743">MAAGKRSLRRLQTRV</sequence>
<evidence type="ECO:0000313" key="2">
    <source>
        <dbReference type="Proteomes" id="UP000585614"/>
    </source>
</evidence>
<gene>
    <name evidence="1" type="ORF">mRhiFer1_018847</name>
</gene>
<protein>
    <submittedName>
        <fullName evidence="1">Zinc finger protein 483</fullName>
    </submittedName>
</protein>